<dbReference type="InterPro" id="IPR052729">
    <property type="entry name" value="Acyl/Acetyltrans_Enzymes"/>
</dbReference>
<dbReference type="Gene3D" id="3.40.630.30">
    <property type="match status" value="1"/>
</dbReference>
<dbReference type="InterPro" id="IPR041496">
    <property type="entry name" value="YitH/HolE_GNAT"/>
</dbReference>
<dbReference type="EC" id="2.3.1.-" evidence="2"/>
<evidence type="ECO:0000313" key="3">
    <source>
        <dbReference type="Proteomes" id="UP001418796"/>
    </source>
</evidence>
<dbReference type="SUPFAM" id="SSF55729">
    <property type="entry name" value="Acyl-CoA N-acyltransferases (Nat)"/>
    <property type="match status" value="1"/>
</dbReference>
<keyword evidence="3" id="KW-1185">Reference proteome</keyword>
<accession>A0ABU9VJ35</accession>
<evidence type="ECO:0000313" key="2">
    <source>
        <dbReference type="EMBL" id="MEN0642956.1"/>
    </source>
</evidence>
<organism evidence="2 3">
    <name type="scientific">Alkalicoccobacillus gibsonii</name>
    <dbReference type="NCBI Taxonomy" id="79881"/>
    <lineage>
        <taxon>Bacteria</taxon>
        <taxon>Bacillati</taxon>
        <taxon>Bacillota</taxon>
        <taxon>Bacilli</taxon>
        <taxon>Bacillales</taxon>
        <taxon>Bacillaceae</taxon>
        <taxon>Alkalicoccobacillus</taxon>
    </lineage>
</organism>
<dbReference type="PANTHER" id="PTHR47237:SF2">
    <property type="entry name" value="BLL4206 PROTEIN"/>
    <property type="match status" value="1"/>
</dbReference>
<name>A0ABU9VJ35_9BACI</name>
<dbReference type="EMBL" id="JBCITK010000001">
    <property type="protein sequence ID" value="MEN0642956.1"/>
    <property type="molecule type" value="Genomic_DNA"/>
</dbReference>
<comment type="caution">
    <text evidence="2">The sequence shown here is derived from an EMBL/GenBank/DDBJ whole genome shotgun (WGS) entry which is preliminary data.</text>
</comment>
<keyword evidence="2" id="KW-0808">Transferase</keyword>
<dbReference type="GO" id="GO:0016746">
    <property type="term" value="F:acyltransferase activity"/>
    <property type="evidence" value="ECO:0007669"/>
    <property type="project" value="UniProtKB-KW"/>
</dbReference>
<dbReference type="PROSITE" id="PS51186">
    <property type="entry name" value="GNAT"/>
    <property type="match status" value="1"/>
</dbReference>
<evidence type="ECO:0000259" key="1">
    <source>
        <dbReference type="PROSITE" id="PS51186"/>
    </source>
</evidence>
<dbReference type="PANTHER" id="PTHR47237">
    <property type="entry name" value="SLL0310 PROTEIN"/>
    <property type="match status" value="1"/>
</dbReference>
<dbReference type="Proteomes" id="UP001418796">
    <property type="component" value="Unassembled WGS sequence"/>
</dbReference>
<proteinExistence type="predicted"/>
<dbReference type="InterPro" id="IPR000182">
    <property type="entry name" value="GNAT_dom"/>
</dbReference>
<dbReference type="Pfam" id="PF18014">
    <property type="entry name" value="Acetyltransf_18"/>
    <property type="match status" value="1"/>
</dbReference>
<reference evidence="2 3" key="1">
    <citation type="submission" date="2024-03" db="EMBL/GenBank/DDBJ databases">
        <title>Bacilli Hybrid Assemblies.</title>
        <authorList>
            <person name="Kovac J."/>
        </authorList>
    </citation>
    <scope>NUCLEOTIDE SEQUENCE [LARGE SCALE GENOMIC DNA]</scope>
    <source>
        <strain evidence="2 3">FSL R7-0666</strain>
    </source>
</reference>
<keyword evidence="2" id="KW-0012">Acyltransferase</keyword>
<dbReference type="InterPro" id="IPR016181">
    <property type="entry name" value="Acyl_CoA_acyltransferase"/>
</dbReference>
<feature type="domain" description="N-acetyltransferase" evidence="1">
    <location>
        <begin position="2"/>
        <end position="136"/>
    </location>
</feature>
<sequence length="281" mass="31082">MVQVEQLQVEDIPGLVGLSDEVGWDYNRQELLTVFKTGIIFGCKKEGQIIACAAIIPYDLQLVVSIGMVIVHPKFRGMGLGKKVTTACVQSVNLTQSTVILVATEEGRVLYEKLGFKMVQSIYKYTHTISESLNVQSSPHTFPYQDKYFHEIVSLDEKAFGDRREGFLRERIKQSEKSVVIVDEAGKVTGYALLIHTPNNAIIGPVISENHSQAVALIQEQLVNLKGNVRIDLTNSNHEVIQFLKGVGFEQVTQPPLMALGRGVLSERNNQLVALASQAFG</sequence>
<dbReference type="CDD" id="cd04301">
    <property type="entry name" value="NAT_SF"/>
    <property type="match status" value="1"/>
</dbReference>
<dbReference type="Gene3D" id="3.40.630.90">
    <property type="match status" value="1"/>
</dbReference>
<dbReference type="Pfam" id="PF13508">
    <property type="entry name" value="Acetyltransf_7"/>
    <property type="match status" value="1"/>
</dbReference>
<gene>
    <name evidence="2" type="ORF">MKY91_07340</name>
</gene>
<dbReference type="RefSeq" id="WP_343129971.1">
    <property type="nucleotide sequence ID" value="NZ_JBCITK010000001.1"/>
</dbReference>
<protein>
    <submittedName>
        <fullName evidence="2">GNAT family N-acetyltransferase</fullName>
        <ecNumber evidence="2">2.3.1.-</ecNumber>
    </submittedName>
</protein>